<keyword evidence="2" id="KW-0732">Signal</keyword>
<dbReference type="SUPFAM" id="SSF56300">
    <property type="entry name" value="Metallo-dependent phosphatases"/>
    <property type="match status" value="1"/>
</dbReference>
<dbReference type="InterPro" id="IPR032288">
    <property type="entry name" value="Metallophos_C"/>
</dbReference>
<dbReference type="Gene3D" id="3.60.21.10">
    <property type="match status" value="1"/>
</dbReference>
<evidence type="ECO:0000259" key="3">
    <source>
        <dbReference type="Pfam" id="PF00149"/>
    </source>
</evidence>
<dbReference type="InterPro" id="IPR032285">
    <property type="entry name" value="Metallophos_N"/>
</dbReference>
<dbReference type="AlphaFoldDB" id="A0A2A9ERV8"/>
<reference evidence="6 7" key="1">
    <citation type="submission" date="2017-10" db="EMBL/GenBank/DDBJ databases">
        <title>Sequencing the genomes of 1000 actinobacteria strains.</title>
        <authorList>
            <person name="Klenk H.-P."/>
        </authorList>
    </citation>
    <scope>NUCLEOTIDE SEQUENCE [LARGE SCALE GENOMIC DNA]</scope>
    <source>
        <strain evidence="6 7">DSM 21838</strain>
    </source>
</reference>
<feature type="region of interest" description="Disordered" evidence="1">
    <location>
        <begin position="34"/>
        <end position="53"/>
    </location>
</feature>
<feature type="signal peptide" evidence="2">
    <location>
        <begin position="1"/>
        <end position="36"/>
    </location>
</feature>
<dbReference type="InterPro" id="IPR004843">
    <property type="entry name" value="Calcineurin-like_PHP"/>
</dbReference>
<dbReference type="Pfam" id="PF16370">
    <property type="entry name" value="MetallophosC"/>
    <property type="match status" value="1"/>
</dbReference>
<protein>
    <submittedName>
        <fullName evidence="6">3',5'-cyclic AMP phosphodiesterase CpdA</fullName>
    </submittedName>
</protein>
<keyword evidence="7" id="KW-1185">Reference proteome</keyword>
<dbReference type="GO" id="GO:0016787">
    <property type="term" value="F:hydrolase activity"/>
    <property type="evidence" value="ECO:0007669"/>
    <property type="project" value="InterPro"/>
</dbReference>
<proteinExistence type="predicted"/>
<comment type="caution">
    <text evidence="6">The sequence shown here is derived from an EMBL/GenBank/DDBJ whole genome shotgun (WGS) entry which is preliminary data.</text>
</comment>
<dbReference type="Pfam" id="PF16371">
    <property type="entry name" value="MetallophosN"/>
    <property type="match status" value="1"/>
</dbReference>
<dbReference type="GO" id="GO:0005975">
    <property type="term" value="P:carbohydrate metabolic process"/>
    <property type="evidence" value="ECO:0007669"/>
    <property type="project" value="UniProtKB-ARBA"/>
</dbReference>
<feature type="chain" id="PRO_5013015735" evidence="2">
    <location>
        <begin position="37"/>
        <end position="619"/>
    </location>
</feature>
<evidence type="ECO:0000256" key="2">
    <source>
        <dbReference type="SAM" id="SignalP"/>
    </source>
</evidence>
<gene>
    <name evidence="6" type="ORF">ATJ97_3545</name>
</gene>
<sequence length="619" mass="67070">MSRPSDHLPARSRRLTAGAFALAFSGALLTPVAASASPGDAAPGSAGSASAAAAPQGDWAETAYRGGVHVVPGADENADVIDGTVFADKNRNSVQDRSERGLAGVTVSNGRDVVTTDSQGRYELPAFDNMTVFVTQPRGYQVPVDADNVAQFFYHHLPEGSPELRYGGLEPTGPLPEQVNFPLAQSSLTRHPEQHCVIGADVQTYNQKEVEFARNGVFTDLAERTDYAGCGALFAGDVVGDDLSLFAQTRELTGMLNGPARFLPGNHDLDFDSPEREHNFDTFRAQLGPEYYSYDAGKTHVVALNTIEYPTVMPPKKSSYTYGLGEKQLEWLRNDIAQVPDNQLIVLASHSPLLEFYYSSSHRTKQLEEIYAILEGREVIAVSGHTHMSENLRKGDLMAGWKDIVGEEGLPFTHLTAGAVSGHWYAGRVLDEGFPTAIQRDGTPPGVLTLDIRNTEVTERYTVTGGDESEQLALGLNTPTYRDWYAENVVKPRGTAPALENPLAVSREDLAGTTWLTTNFWMGSTGSTVEVTLDGGESVEAVRTQQLRGETVNVGAEWSDPAAIQEQFVHGGGLADRTMHLWRLELPADLATGEHTAEITATDVHGREYTDTLTFTVTG</sequence>
<feature type="domain" description="Calcineurin-like phosphoesterase C-terminal" evidence="4">
    <location>
        <begin position="416"/>
        <end position="609"/>
    </location>
</feature>
<feature type="domain" description="Calcineurin-like phosphoesterase" evidence="3">
    <location>
        <begin position="233"/>
        <end position="388"/>
    </location>
</feature>
<evidence type="ECO:0000313" key="7">
    <source>
        <dbReference type="Proteomes" id="UP000222106"/>
    </source>
</evidence>
<dbReference type="RefSeq" id="WP_098484819.1">
    <property type="nucleotide sequence ID" value="NZ_PDJI01000004.1"/>
</dbReference>
<feature type="domain" description="Calcineurin-like phosphoesterase N-terminal" evidence="5">
    <location>
        <begin position="97"/>
        <end position="157"/>
    </location>
</feature>
<dbReference type="PANTHER" id="PTHR43143:SF1">
    <property type="entry name" value="SERINE_THREONINE-PROTEIN PHOSPHATASE CPPED1"/>
    <property type="match status" value="1"/>
</dbReference>
<accession>A0A2A9ERV8</accession>
<evidence type="ECO:0000313" key="6">
    <source>
        <dbReference type="EMBL" id="PFG41000.1"/>
    </source>
</evidence>
<dbReference type="OrthoDB" id="9804511at2"/>
<name>A0A2A9ERV8_9MICO</name>
<evidence type="ECO:0000256" key="1">
    <source>
        <dbReference type="SAM" id="MobiDB-lite"/>
    </source>
</evidence>
<dbReference type="Pfam" id="PF00149">
    <property type="entry name" value="Metallophos"/>
    <property type="match status" value="1"/>
</dbReference>
<dbReference type="InterPro" id="IPR051918">
    <property type="entry name" value="STPP_CPPED1"/>
</dbReference>
<dbReference type="Proteomes" id="UP000222106">
    <property type="component" value="Unassembled WGS sequence"/>
</dbReference>
<organism evidence="6 7">
    <name type="scientific">Georgenia soli</name>
    <dbReference type="NCBI Taxonomy" id="638953"/>
    <lineage>
        <taxon>Bacteria</taxon>
        <taxon>Bacillati</taxon>
        <taxon>Actinomycetota</taxon>
        <taxon>Actinomycetes</taxon>
        <taxon>Micrococcales</taxon>
        <taxon>Bogoriellaceae</taxon>
        <taxon>Georgenia</taxon>
    </lineage>
</organism>
<dbReference type="InterPro" id="IPR013783">
    <property type="entry name" value="Ig-like_fold"/>
</dbReference>
<evidence type="ECO:0000259" key="4">
    <source>
        <dbReference type="Pfam" id="PF16370"/>
    </source>
</evidence>
<dbReference type="InterPro" id="IPR029052">
    <property type="entry name" value="Metallo-depent_PP-like"/>
</dbReference>
<dbReference type="SUPFAM" id="SSF117074">
    <property type="entry name" value="Hypothetical protein PA1324"/>
    <property type="match status" value="1"/>
</dbReference>
<dbReference type="EMBL" id="PDJI01000004">
    <property type="protein sequence ID" value="PFG41000.1"/>
    <property type="molecule type" value="Genomic_DNA"/>
</dbReference>
<dbReference type="Gene3D" id="2.60.40.10">
    <property type="entry name" value="Immunoglobulins"/>
    <property type="match status" value="1"/>
</dbReference>
<dbReference type="PANTHER" id="PTHR43143">
    <property type="entry name" value="METALLOPHOSPHOESTERASE, CALCINEURIN SUPERFAMILY"/>
    <property type="match status" value="1"/>
</dbReference>
<evidence type="ECO:0000259" key="5">
    <source>
        <dbReference type="Pfam" id="PF16371"/>
    </source>
</evidence>